<evidence type="ECO:0000259" key="1">
    <source>
        <dbReference type="Pfam" id="PF00561"/>
    </source>
</evidence>
<reference evidence="2 3" key="1">
    <citation type="journal article" date="2011" name="Stand. Genomic Sci.">
        <title>Complete genome sequence of Parvibaculum lavamentivorans type strain (DS-1(T)).</title>
        <authorList>
            <person name="Schleheck D."/>
            <person name="Weiss M."/>
            <person name="Pitluck S."/>
            <person name="Bruce D."/>
            <person name="Land M.L."/>
            <person name="Han S."/>
            <person name="Saunders E."/>
            <person name="Tapia R."/>
            <person name="Detter C."/>
            <person name="Brettin T."/>
            <person name="Han J."/>
            <person name="Woyke T."/>
            <person name="Goodwin L."/>
            <person name="Pennacchio L."/>
            <person name="Nolan M."/>
            <person name="Cook A.M."/>
            <person name="Kjelleberg S."/>
            <person name="Thomas T."/>
        </authorList>
    </citation>
    <scope>NUCLEOTIDE SEQUENCE [LARGE SCALE GENOMIC DNA]</scope>
    <source>
        <strain evidence="3">DS-1 / DSM 13023 / NCIMB 13966</strain>
    </source>
</reference>
<dbReference type="SUPFAM" id="SSF53474">
    <property type="entry name" value="alpha/beta-Hydrolases"/>
    <property type="match status" value="1"/>
</dbReference>
<dbReference type="eggNOG" id="COG0596">
    <property type="taxonomic scope" value="Bacteria"/>
</dbReference>
<accession>A7HWD7</accession>
<dbReference type="EMBL" id="CP000774">
    <property type="protein sequence ID" value="ABS64220.1"/>
    <property type="molecule type" value="Genomic_DNA"/>
</dbReference>
<keyword evidence="2" id="KW-0378">Hydrolase</keyword>
<dbReference type="OrthoDB" id="9804723at2"/>
<dbReference type="GO" id="GO:0046503">
    <property type="term" value="P:glycerolipid catabolic process"/>
    <property type="evidence" value="ECO:0007669"/>
    <property type="project" value="TreeGrafter"/>
</dbReference>
<dbReference type="KEGG" id="pla:Plav_2612"/>
<organism evidence="2 3">
    <name type="scientific">Parvibaculum lavamentivorans (strain DS-1 / DSM 13023 / NCIMB 13966)</name>
    <dbReference type="NCBI Taxonomy" id="402881"/>
    <lineage>
        <taxon>Bacteria</taxon>
        <taxon>Pseudomonadati</taxon>
        <taxon>Pseudomonadota</taxon>
        <taxon>Alphaproteobacteria</taxon>
        <taxon>Hyphomicrobiales</taxon>
        <taxon>Parvibaculaceae</taxon>
        <taxon>Parvibaculum</taxon>
    </lineage>
</organism>
<dbReference type="STRING" id="402881.Plav_2612"/>
<dbReference type="AlphaFoldDB" id="A7HWD7"/>
<dbReference type="MEROPS" id="S33.010"/>
<dbReference type="Proteomes" id="UP000006377">
    <property type="component" value="Chromosome"/>
</dbReference>
<dbReference type="Pfam" id="PF00561">
    <property type="entry name" value="Abhydrolase_1"/>
    <property type="match status" value="1"/>
</dbReference>
<sequence length="250" mass="26367">MAVFSSGGADIAYEVAGEGYPILLVHGFAGTAEDNWGRTGWVQALTRAKRQVVTFDLRGHGKSGKLYEPTDYTMEKMAGDAVALLDHLGIERADLIGYSMGAGIAMRLAARHGARFRFVVLGGVGGRMLEPSSFGAATAEALEAADPETISDRTARGFRLYAEGLGQDLRAIAACARAPREGAATDFLGEIRNETLVIAGARDDMAGDPAVLAARIPGAKAETIPGTDHMFALPNPMFKGAVMDFLTGYV</sequence>
<dbReference type="PANTHER" id="PTHR43433">
    <property type="entry name" value="HYDROLASE, ALPHA/BETA FOLD FAMILY PROTEIN"/>
    <property type="match status" value="1"/>
</dbReference>
<keyword evidence="3" id="KW-1185">Reference proteome</keyword>
<feature type="domain" description="AB hydrolase-1" evidence="1">
    <location>
        <begin position="20"/>
        <end position="148"/>
    </location>
</feature>
<dbReference type="GO" id="GO:0004806">
    <property type="term" value="F:triacylglycerol lipase activity"/>
    <property type="evidence" value="ECO:0007669"/>
    <property type="project" value="TreeGrafter"/>
</dbReference>
<dbReference type="Gene3D" id="3.40.50.1820">
    <property type="entry name" value="alpha/beta hydrolase"/>
    <property type="match status" value="1"/>
</dbReference>
<dbReference type="InterPro" id="IPR029058">
    <property type="entry name" value="AB_hydrolase_fold"/>
</dbReference>
<evidence type="ECO:0000313" key="3">
    <source>
        <dbReference type="Proteomes" id="UP000006377"/>
    </source>
</evidence>
<protein>
    <submittedName>
        <fullName evidence="2">Alpha/beta hydrolase fold</fullName>
    </submittedName>
</protein>
<dbReference type="InterPro" id="IPR050471">
    <property type="entry name" value="AB_hydrolase"/>
</dbReference>
<dbReference type="RefSeq" id="WP_012111532.1">
    <property type="nucleotide sequence ID" value="NC_009719.1"/>
</dbReference>
<name>A7HWD7_PARL1</name>
<proteinExistence type="predicted"/>
<dbReference type="InterPro" id="IPR000073">
    <property type="entry name" value="AB_hydrolase_1"/>
</dbReference>
<dbReference type="HOGENOM" id="CLU_020336_50_5_5"/>
<gene>
    <name evidence="2" type="ordered locus">Plav_2612</name>
</gene>
<dbReference type="PANTHER" id="PTHR43433:SF5">
    <property type="entry name" value="AB HYDROLASE-1 DOMAIN-CONTAINING PROTEIN"/>
    <property type="match status" value="1"/>
</dbReference>
<evidence type="ECO:0000313" key="2">
    <source>
        <dbReference type="EMBL" id="ABS64220.1"/>
    </source>
</evidence>